<proteinExistence type="predicted"/>
<keyword evidence="1" id="KW-0472">Membrane</keyword>
<keyword evidence="1" id="KW-0812">Transmembrane</keyword>
<dbReference type="EMBL" id="FNHL01000006">
    <property type="protein sequence ID" value="SDN15588.1"/>
    <property type="molecule type" value="Genomic_DNA"/>
</dbReference>
<dbReference type="Pfam" id="PF26591">
    <property type="entry name" value="DUF8186_C"/>
    <property type="match status" value="1"/>
</dbReference>
<keyword evidence="6" id="KW-1185">Reference proteome</keyword>
<dbReference type="STRING" id="660521.SAMN04487949_3521"/>
<evidence type="ECO:0000259" key="3">
    <source>
        <dbReference type="Pfam" id="PF26590"/>
    </source>
</evidence>
<sequence length="576" mass="63819">MEKRELSVLMILLLVTSGVAGLVTASPPQPGTEGNGLSENESATLWSRDADTYISQDEYRQRYGSERTAVHQLANGTDITFKRPPSTAATWTQNDFEDLDAGDSETSVHPPHASLEDGVFIEDAHATVFAVQPSTRGHLEAGETPLYIAPNGTMRGLVDYRVRIPNGSSSGNRTVEWSLSNHEIEEVRLQKDGETLARTDGSHTPALDYQIDDDWSATLTLEAEIRVRLKKTIEPNRGSGTDVVYREETRNVSDSIDVEIYDLSAYPYYAEYPNGDSGVAIFQSQPWQGYTLTDKGSASVRGVWRFYTARDTNWDTLVRSSRTDSSEVESDAIPVYVHAYPSRIGPRAGPVRDGPKIIDTWGTERPSPLGTIGENVNIEVVNQSYETTYGVAVRAENVDREALHVAGIVRGVNASIVEPDSGSERQLRRSNLTVEVLQQNQSQATLRIELRDNQTGAPIILDDSTRQYPIGGSSRNGYITLADREVETNVSGIAVVTITEPGIYTTRYHPGSWLGHNPAYMSDTATARWHPLGTIDGWFAFIIEVGWQFIPFFVVFYAGHRLLRMLGPEDIFQQDQ</sequence>
<name>A0A1G9Z282_9EURY</name>
<organism evidence="5 6">
    <name type="scientific">Halogranum gelatinilyticum</name>
    <dbReference type="NCBI Taxonomy" id="660521"/>
    <lineage>
        <taxon>Archaea</taxon>
        <taxon>Methanobacteriati</taxon>
        <taxon>Methanobacteriota</taxon>
        <taxon>Stenosarchaea group</taxon>
        <taxon>Halobacteria</taxon>
        <taxon>Halobacteriales</taxon>
        <taxon>Haloferacaceae</taxon>
    </lineage>
</organism>
<evidence type="ECO:0000313" key="5">
    <source>
        <dbReference type="EMBL" id="SDN15588.1"/>
    </source>
</evidence>
<feature type="transmembrane region" description="Helical" evidence="1">
    <location>
        <begin position="538"/>
        <end position="558"/>
    </location>
</feature>
<dbReference type="InterPro" id="IPR058499">
    <property type="entry name" value="DUF8186"/>
</dbReference>
<feature type="domain" description="DUF8186" evidence="4">
    <location>
        <begin position="427"/>
        <end position="526"/>
    </location>
</feature>
<evidence type="ECO:0000313" key="6">
    <source>
        <dbReference type="Proteomes" id="UP000199451"/>
    </source>
</evidence>
<dbReference type="Proteomes" id="UP000199451">
    <property type="component" value="Unassembled WGS sequence"/>
</dbReference>
<evidence type="ECO:0000259" key="4">
    <source>
        <dbReference type="Pfam" id="PF26591"/>
    </source>
</evidence>
<evidence type="ECO:0000259" key="2">
    <source>
        <dbReference type="Pfam" id="PF26589"/>
    </source>
</evidence>
<evidence type="ECO:0000256" key="1">
    <source>
        <dbReference type="SAM" id="Phobius"/>
    </source>
</evidence>
<dbReference type="AlphaFoldDB" id="A0A1G9Z282"/>
<dbReference type="Pfam" id="PF26589">
    <property type="entry name" value="DUF8186"/>
    <property type="match status" value="1"/>
</dbReference>
<protein>
    <submittedName>
        <fullName evidence="5">Uncharacterized protein</fullName>
    </submittedName>
</protein>
<feature type="domain" description="DUF8186" evidence="2">
    <location>
        <begin position="97"/>
        <end position="261"/>
    </location>
</feature>
<keyword evidence="1" id="KW-1133">Transmembrane helix</keyword>
<accession>A0A1G9Z282</accession>
<dbReference type="RefSeq" id="WP_089699602.1">
    <property type="nucleotide sequence ID" value="NZ_FNHL01000006.1"/>
</dbReference>
<feature type="domain" description="DUF8186" evidence="3">
    <location>
        <begin position="265"/>
        <end position="416"/>
    </location>
</feature>
<dbReference type="OrthoDB" id="311765at2157"/>
<dbReference type="InterPro" id="IPR058910">
    <property type="entry name" value="DUF8186_M"/>
</dbReference>
<dbReference type="Pfam" id="PF26590">
    <property type="entry name" value="DUF8186_M"/>
    <property type="match status" value="1"/>
</dbReference>
<dbReference type="InterPro" id="IPR058911">
    <property type="entry name" value="DUF8186_C"/>
</dbReference>
<reference evidence="6" key="1">
    <citation type="submission" date="2016-10" db="EMBL/GenBank/DDBJ databases">
        <authorList>
            <person name="Varghese N."/>
            <person name="Submissions S."/>
        </authorList>
    </citation>
    <scope>NUCLEOTIDE SEQUENCE [LARGE SCALE GENOMIC DNA]</scope>
    <source>
        <strain evidence="6">CGMCC 1.10119</strain>
    </source>
</reference>
<gene>
    <name evidence="5" type="ORF">SAMN04487949_3521</name>
</gene>